<proteinExistence type="predicted"/>
<evidence type="ECO:0000256" key="3">
    <source>
        <dbReference type="ARBA" id="ARBA00048267"/>
    </source>
</evidence>
<dbReference type="PROSITE" id="PS50122">
    <property type="entry name" value="CHEB"/>
    <property type="match status" value="1"/>
</dbReference>
<dbReference type="GO" id="GO:0005737">
    <property type="term" value="C:cytoplasm"/>
    <property type="evidence" value="ECO:0007669"/>
    <property type="project" value="InterPro"/>
</dbReference>
<dbReference type="GO" id="GO:0008984">
    <property type="term" value="F:protein-glutamate methylesterase activity"/>
    <property type="evidence" value="ECO:0007669"/>
    <property type="project" value="UniProtKB-EC"/>
</dbReference>
<dbReference type="InterPro" id="IPR035909">
    <property type="entry name" value="CheB_C"/>
</dbReference>
<gene>
    <name evidence="6" type="ORF">EKG83_18285</name>
</gene>
<dbReference type="Pfam" id="PF01339">
    <property type="entry name" value="CheB_methylest"/>
    <property type="match status" value="1"/>
</dbReference>
<name>A0A5Q0H025_SACSY</name>
<evidence type="ECO:0000313" key="6">
    <source>
        <dbReference type="EMBL" id="QFZ19130.1"/>
    </source>
</evidence>
<dbReference type="EC" id="3.1.1.61" evidence="2"/>
<dbReference type="Gene3D" id="3.40.50.180">
    <property type="entry name" value="Methylesterase CheB, C-terminal domain"/>
    <property type="match status" value="1"/>
</dbReference>
<dbReference type="CDD" id="cd16433">
    <property type="entry name" value="CheB"/>
    <property type="match status" value="1"/>
</dbReference>
<dbReference type="PANTHER" id="PTHR42872:SF6">
    <property type="entry name" value="PROTEIN-GLUTAMATE METHYLESTERASE_PROTEIN-GLUTAMINE GLUTAMINASE"/>
    <property type="match status" value="1"/>
</dbReference>
<feature type="active site" evidence="4">
    <location>
        <position position="133"/>
    </location>
</feature>
<protein>
    <recommendedName>
        <fullName evidence="2">protein-glutamate methylesterase</fullName>
        <ecNumber evidence="2">3.1.1.61</ecNumber>
    </recommendedName>
</protein>
<evidence type="ECO:0000256" key="2">
    <source>
        <dbReference type="ARBA" id="ARBA00039140"/>
    </source>
</evidence>
<dbReference type="GO" id="GO:0006935">
    <property type="term" value="P:chemotaxis"/>
    <property type="evidence" value="ECO:0007669"/>
    <property type="project" value="UniProtKB-UniRule"/>
</dbReference>
<dbReference type="PIRSF" id="PIRSF036461">
    <property type="entry name" value="Chmtx_methlestr"/>
    <property type="match status" value="1"/>
</dbReference>
<dbReference type="Proteomes" id="UP000325787">
    <property type="component" value="Chromosome"/>
</dbReference>
<evidence type="ECO:0000256" key="1">
    <source>
        <dbReference type="ARBA" id="ARBA00022801"/>
    </source>
</evidence>
<evidence type="ECO:0000259" key="5">
    <source>
        <dbReference type="PROSITE" id="PS50122"/>
    </source>
</evidence>
<comment type="catalytic activity">
    <reaction evidence="3">
        <text>[protein]-L-glutamate 5-O-methyl ester + H2O = L-glutamyl-[protein] + methanol + H(+)</text>
        <dbReference type="Rhea" id="RHEA:23236"/>
        <dbReference type="Rhea" id="RHEA-COMP:10208"/>
        <dbReference type="Rhea" id="RHEA-COMP:10311"/>
        <dbReference type="ChEBI" id="CHEBI:15377"/>
        <dbReference type="ChEBI" id="CHEBI:15378"/>
        <dbReference type="ChEBI" id="CHEBI:17790"/>
        <dbReference type="ChEBI" id="CHEBI:29973"/>
        <dbReference type="ChEBI" id="CHEBI:82795"/>
        <dbReference type="EC" id="3.1.1.61"/>
    </reaction>
</comment>
<dbReference type="RefSeq" id="WP_033434130.1">
    <property type="nucleotide sequence ID" value="NZ_CP034550.1"/>
</dbReference>
<reference evidence="7" key="1">
    <citation type="journal article" date="2021" name="Curr. Microbiol.">
        <title>Complete genome of nocamycin-producing strain Saccharothrix syringae NRRL B-16468 reveals the biosynthetic potential for secondary metabolites.</title>
        <authorList>
            <person name="Mo X."/>
            <person name="Yang S."/>
        </authorList>
    </citation>
    <scope>NUCLEOTIDE SEQUENCE [LARGE SCALE GENOMIC DNA]</scope>
    <source>
        <strain evidence="7">ATCC 51364 / DSM 43886 / JCM 6844 / KCTC 9398 / NBRC 14523 / NRRL B-16468 / INA 2240</strain>
    </source>
</reference>
<evidence type="ECO:0000313" key="7">
    <source>
        <dbReference type="Proteomes" id="UP000325787"/>
    </source>
</evidence>
<keyword evidence="7" id="KW-1185">Reference proteome</keyword>
<evidence type="ECO:0000256" key="4">
    <source>
        <dbReference type="PROSITE-ProRule" id="PRU00050"/>
    </source>
</evidence>
<dbReference type="OrthoDB" id="9791760at2"/>
<sequence>MPQAHADLIVVGASAGGVEALRDLVAGLPPDLPAAVAVVLHLPAGGTSALPQIIRRAGPLPAVSARSGMPLTRGRVHVAPPDHHLLVVEDRFVLSHGPAENGHRPAIDVLFRSAAIAGGPRVVGVILSGVLDDGVAGLVAIRTRGGTAVVQDPDDALYAGMPENALRHVETTHVRPAAELGPLLAGLVRDPVGVTAAPPVPARLAQENRIARDLRGVLEVDAHMIGEASEYSCPDCNGVLNEVEPDSLRFRCQIGHAWSAEALAQAQGDAFEKALWTALRTLEEKASLSHRMVETARGWGDQRRIDRYLGLAEESTRAATVLRDFLLSSLSRSRDESSDVESTGL</sequence>
<feature type="active site" evidence="4">
    <location>
        <position position="41"/>
    </location>
</feature>
<accession>A0A5Q0H025</accession>
<dbReference type="InterPro" id="IPR011247">
    <property type="entry name" value="Chemotax_prot-Glu_Me-esterase"/>
</dbReference>
<dbReference type="AlphaFoldDB" id="A0A5Q0H025"/>
<dbReference type="KEGG" id="ssyi:EKG83_18285"/>
<feature type="domain" description="CheB-type methylesterase" evidence="5">
    <location>
        <begin position="2"/>
        <end position="191"/>
    </location>
</feature>
<organism evidence="6 7">
    <name type="scientific">Saccharothrix syringae</name>
    <name type="common">Nocardiopsis syringae</name>
    <dbReference type="NCBI Taxonomy" id="103733"/>
    <lineage>
        <taxon>Bacteria</taxon>
        <taxon>Bacillati</taxon>
        <taxon>Actinomycetota</taxon>
        <taxon>Actinomycetes</taxon>
        <taxon>Pseudonocardiales</taxon>
        <taxon>Pseudonocardiaceae</taxon>
        <taxon>Saccharothrix</taxon>
    </lineage>
</organism>
<dbReference type="GO" id="GO:0000156">
    <property type="term" value="F:phosphorelay response regulator activity"/>
    <property type="evidence" value="ECO:0007669"/>
    <property type="project" value="InterPro"/>
</dbReference>
<dbReference type="EMBL" id="CP034550">
    <property type="protein sequence ID" value="QFZ19130.1"/>
    <property type="molecule type" value="Genomic_DNA"/>
</dbReference>
<dbReference type="InterPro" id="IPR000673">
    <property type="entry name" value="Sig_transdc_resp-reg_Me-estase"/>
</dbReference>
<keyword evidence="1 4" id="KW-0378">Hydrolase</keyword>
<feature type="active site" evidence="4">
    <location>
        <position position="14"/>
    </location>
</feature>
<dbReference type="PANTHER" id="PTHR42872">
    <property type="entry name" value="PROTEIN-GLUTAMATE METHYLESTERASE/PROTEIN-GLUTAMINE GLUTAMINASE"/>
    <property type="match status" value="1"/>
</dbReference>
<keyword evidence="4" id="KW-0145">Chemotaxis</keyword>
<dbReference type="SUPFAM" id="SSF52738">
    <property type="entry name" value="Methylesterase CheB, C-terminal domain"/>
    <property type="match status" value="1"/>
</dbReference>